<dbReference type="EMBL" id="JBHUMB010000005">
    <property type="protein sequence ID" value="MFD2742387.1"/>
    <property type="molecule type" value="Genomic_DNA"/>
</dbReference>
<comment type="caution">
    <text evidence="5">The sequence shown here is derived from an EMBL/GenBank/DDBJ whole genome shotgun (WGS) entry which is preliminary data.</text>
</comment>
<dbReference type="InterPro" id="IPR024072">
    <property type="entry name" value="DHFR-like_dom_sf"/>
</dbReference>
<gene>
    <name evidence="5" type="ORF">ACFSQ6_03175</name>
</gene>
<dbReference type="SUPFAM" id="SSF53597">
    <property type="entry name" value="Dihydrofolate reductase-like"/>
    <property type="match status" value="1"/>
</dbReference>
<evidence type="ECO:0000256" key="3">
    <source>
        <dbReference type="ARBA" id="ARBA00023002"/>
    </source>
</evidence>
<proteinExistence type="predicted"/>
<keyword evidence="2" id="KW-0521">NADP</keyword>
<dbReference type="RefSeq" id="WP_066754056.1">
    <property type="nucleotide sequence ID" value="NZ_JBHUMB010000005.1"/>
</dbReference>
<dbReference type="Gene3D" id="3.40.430.10">
    <property type="entry name" value="Dihydrofolate Reductase, subunit A"/>
    <property type="match status" value="1"/>
</dbReference>
<evidence type="ECO:0000313" key="5">
    <source>
        <dbReference type="EMBL" id="MFD2742387.1"/>
    </source>
</evidence>
<evidence type="ECO:0000259" key="4">
    <source>
        <dbReference type="Pfam" id="PF01872"/>
    </source>
</evidence>
<feature type="domain" description="Bacterial bifunctional deaminase-reductase C-terminal" evidence="4">
    <location>
        <begin position="21"/>
        <end position="247"/>
    </location>
</feature>
<evidence type="ECO:0000313" key="6">
    <source>
        <dbReference type="Proteomes" id="UP001597418"/>
    </source>
</evidence>
<organism evidence="5 6">
    <name type="scientific">Sphingobacterium populi</name>
    <dbReference type="NCBI Taxonomy" id="1812824"/>
    <lineage>
        <taxon>Bacteria</taxon>
        <taxon>Pseudomonadati</taxon>
        <taxon>Bacteroidota</taxon>
        <taxon>Sphingobacteriia</taxon>
        <taxon>Sphingobacteriales</taxon>
        <taxon>Sphingobacteriaceae</taxon>
        <taxon>Sphingobacterium</taxon>
    </lineage>
</organism>
<dbReference type="InterPro" id="IPR050765">
    <property type="entry name" value="Riboflavin_Biosynth_HTPR"/>
</dbReference>
<dbReference type="PANTHER" id="PTHR38011:SF7">
    <property type="entry name" value="2,5-DIAMINO-6-RIBOSYLAMINO-4(3H)-PYRIMIDINONE 5'-PHOSPHATE REDUCTASE"/>
    <property type="match status" value="1"/>
</dbReference>
<dbReference type="Pfam" id="PF01872">
    <property type="entry name" value="RibD_C"/>
    <property type="match status" value="1"/>
</dbReference>
<dbReference type="InterPro" id="IPR002734">
    <property type="entry name" value="RibDG_C"/>
</dbReference>
<evidence type="ECO:0000256" key="2">
    <source>
        <dbReference type="ARBA" id="ARBA00022857"/>
    </source>
</evidence>
<evidence type="ECO:0000256" key="1">
    <source>
        <dbReference type="ARBA" id="ARBA00005104"/>
    </source>
</evidence>
<dbReference type="PANTHER" id="PTHR38011">
    <property type="entry name" value="DIHYDROFOLATE REDUCTASE FAMILY PROTEIN (AFU_ORTHOLOGUE AFUA_8G06820)"/>
    <property type="match status" value="1"/>
</dbReference>
<dbReference type="Proteomes" id="UP001597418">
    <property type="component" value="Unassembled WGS sequence"/>
</dbReference>
<keyword evidence="6" id="KW-1185">Reference proteome</keyword>
<comment type="pathway">
    <text evidence="1">Cofactor biosynthesis; riboflavin biosynthesis.</text>
</comment>
<name>A0ABW5UA91_9SPHI</name>
<reference evidence="6" key="1">
    <citation type="journal article" date="2019" name="Int. J. Syst. Evol. Microbiol.">
        <title>The Global Catalogue of Microorganisms (GCM) 10K type strain sequencing project: providing services to taxonomists for standard genome sequencing and annotation.</title>
        <authorList>
            <consortium name="The Broad Institute Genomics Platform"/>
            <consortium name="The Broad Institute Genome Sequencing Center for Infectious Disease"/>
            <person name="Wu L."/>
            <person name="Ma J."/>
        </authorList>
    </citation>
    <scope>NUCLEOTIDE SEQUENCE [LARGE SCALE GENOMIC DNA]</scope>
    <source>
        <strain evidence="6">KCTC 42247</strain>
    </source>
</reference>
<keyword evidence="3" id="KW-0560">Oxidoreductase</keyword>
<protein>
    <submittedName>
        <fullName evidence="5">Dihydrofolate reductase family protein</fullName>
    </submittedName>
</protein>
<sequence>MVDPYLNVIILFKIQKKEMERKIVCHMVSSVDGRLHPDRYTELYSNAEKDYSTQLYLEENKRLAMDAWIVGRASVAGLVEMDVSTNDRPEELDAFEDFAAERKDNKAVVVFDSKGSLKFIENTIMGDHIIVVLGKKVMASHVEYLRKKGISYIFAGDDGYDIELALEHLAQKFNLHTFALVCGGTINGSFLKTGLIDELYLQVYPGVDGMSGVSSIFEYRGDNEGEEPASGQKLELLDIDKKDHGVVYLRYRFHK</sequence>
<accession>A0ABW5UA91</accession>